<dbReference type="Gene3D" id="3.30.310.50">
    <property type="entry name" value="Alpha-D-phosphohexomutase, C-terminal domain"/>
    <property type="match status" value="1"/>
</dbReference>
<evidence type="ECO:0000256" key="3">
    <source>
        <dbReference type="ARBA" id="ARBA00023235"/>
    </source>
</evidence>
<dbReference type="Proteomes" id="UP000050761">
    <property type="component" value="Unassembled WGS sequence"/>
</dbReference>
<dbReference type="EMBL" id="UZAH01001378">
    <property type="protein sequence ID" value="VDO19697.1"/>
    <property type="molecule type" value="Genomic_DNA"/>
</dbReference>
<dbReference type="GO" id="GO:0005975">
    <property type="term" value="P:carbohydrate metabolic process"/>
    <property type="evidence" value="ECO:0007669"/>
    <property type="project" value="InterPro"/>
</dbReference>
<sequence length="137" mass="15005">MTSYFIFLACIVMSPAVYAAWLGPEISAASPTSPSYGFRNVKLADNFQYTDPVDGSVATKQGLRIVFEDGSRLVFRLSGTGSAGATIRLYVDSYVPSTDTKRLFAPAQELLKPLILIALDLCKMEQFTQRRAPTVIT</sequence>
<dbReference type="PANTHER" id="PTHR22573:SF2">
    <property type="entry name" value="PHOSPHOGLUCOMUTASE"/>
    <property type="match status" value="1"/>
</dbReference>
<dbReference type="PANTHER" id="PTHR22573">
    <property type="entry name" value="PHOSPHOHEXOMUTASE FAMILY MEMBER"/>
    <property type="match status" value="1"/>
</dbReference>
<keyword evidence="1" id="KW-0479">Metal-binding</keyword>
<dbReference type="GO" id="GO:0005829">
    <property type="term" value="C:cytosol"/>
    <property type="evidence" value="ECO:0007669"/>
    <property type="project" value="TreeGrafter"/>
</dbReference>
<dbReference type="GO" id="GO:0004614">
    <property type="term" value="F:phosphoglucomutase activity"/>
    <property type="evidence" value="ECO:0007669"/>
    <property type="project" value="InterPro"/>
</dbReference>
<dbReference type="InterPro" id="IPR036900">
    <property type="entry name" value="A-D-PHexomutase_C_sf"/>
</dbReference>
<keyword evidence="2" id="KW-0460">Magnesium</keyword>
<proteinExistence type="predicted"/>
<dbReference type="Pfam" id="PF24947">
    <property type="entry name" value="PGM1_C_vert_fung"/>
    <property type="match status" value="1"/>
</dbReference>
<reference evidence="7" key="2">
    <citation type="submission" date="2019-09" db="UniProtKB">
        <authorList>
            <consortium name="WormBaseParasite"/>
        </authorList>
    </citation>
    <scope>IDENTIFICATION</scope>
</reference>
<dbReference type="WBParaSite" id="HPBE_0000131601-mRNA-1">
    <property type="protein sequence ID" value="HPBE_0000131601-mRNA-1"/>
    <property type="gene ID" value="HPBE_0000131601"/>
</dbReference>
<evidence type="ECO:0000313" key="7">
    <source>
        <dbReference type="WBParaSite" id="HPBE_0000131601-mRNA-1"/>
    </source>
</evidence>
<evidence type="ECO:0000313" key="5">
    <source>
        <dbReference type="EMBL" id="VDO19697.1"/>
    </source>
</evidence>
<feature type="chain" id="PRO_5044551259" evidence="4">
    <location>
        <begin position="20"/>
        <end position="137"/>
    </location>
</feature>
<evidence type="ECO:0000256" key="4">
    <source>
        <dbReference type="SAM" id="SignalP"/>
    </source>
</evidence>
<keyword evidence="6" id="KW-1185">Reference proteome</keyword>
<gene>
    <name evidence="5" type="ORF">HPBE_LOCUS1315</name>
</gene>
<name>A0A183F574_HELPZ</name>
<dbReference type="InterPro" id="IPR045244">
    <property type="entry name" value="PGM"/>
</dbReference>
<keyword evidence="4" id="KW-0732">Signal</keyword>
<feature type="signal peptide" evidence="4">
    <location>
        <begin position="1"/>
        <end position="19"/>
    </location>
</feature>
<dbReference type="SUPFAM" id="SSF55957">
    <property type="entry name" value="Phosphoglucomutase, C-terminal domain"/>
    <property type="match status" value="1"/>
</dbReference>
<accession>A0A3P7UBP0</accession>
<reference evidence="5 6" key="1">
    <citation type="submission" date="2018-11" db="EMBL/GenBank/DDBJ databases">
        <authorList>
            <consortium name="Pathogen Informatics"/>
        </authorList>
    </citation>
    <scope>NUCLEOTIDE SEQUENCE [LARGE SCALE GENOMIC DNA]</scope>
</reference>
<evidence type="ECO:0000256" key="2">
    <source>
        <dbReference type="ARBA" id="ARBA00022842"/>
    </source>
</evidence>
<dbReference type="AlphaFoldDB" id="A0A183F574"/>
<organism evidence="6 7">
    <name type="scientific">Heligmosomoides polygyrus</name>
    <name type="common">Parasitic roundworm</name>
    <dbReference type="NCBI Taxonomy" id="6339"/>
    <lineage>
        <taxon>Eukaryota</taxon>
        <taxon>Metazoa</taxon>
        <taxon>Ecdysozoa</taxon>
        <taxon>Nematoda</taxon>
        <taxon>Chromadorea</taxon>
        <taxon>Rhabditida</taxon>
        <taxon>Rhabditina</taxon>
        <taxon>Rhabditomorpha</taxon>
        <taxon>Strongyloidea</taxon>
        <taxon>Heligmosomidae</taxon>
        <taxon>Heligmosomoides</taxon>
    </lineage>
</organism>
<accession>A0A183F574</accession>
<dbReference type="OrthoDB" id="2291at2759"/>
<keyword evidence="3" id="KW-0413">Isomerase</keyword>
<evidence type="ECO:0000256" key="1">
    <source>
        <dbReference type="ARBA" id="ARBA00022723"/>
    </source>
</evidence>
<dbReference type="GO" id="GO:0046872">
    <property type="term" value="F:metal ion binding"/>
    <property type="evidence" value="ECO:0007669"/>
    <property type="project" value="UniProtKB-KW"/>
</dbReference>
<protein>
    <submittedName>
        <fullName evidence="7">PGM_PMM_IV domain-containing protein</fullName>
    </submittedName>
</protein>
<evidence type="ECO:0000313" key="6">
    <source>
        <dbReference type="Proteomes" id="UP000050761"/>
    </source>
</evidence>